<keyword evidence="2" id="KW-1185">Reference proteome</keyword>
<sequence length="92" mass="9896">MANAAKTYVVEDADESAKSGIPPGVFPGTLAGLLDALDAARYRSAAGTPKVLVIAEGKNRQVIRRFENGHETWSASRAEIRTEQGDLKRRNG</sequence>
<evidence type="ECO:0000313" key="2">
    <source>
        <dbReference type="Proteomes" id="UP000460272"/>
    </source>
</evidence>
<evidence type="ECO:0000313" key="1">
    <source>
        <dbReference type="EMBL" id="TVZ07337.1"/>
    </source>
</evidence>
<dbReference type="RefSeq" id="WP_145852187.1">
    <property type="nucleotide sequence ID" value="NZ_RPFW01000001.1"/>
</dbReference>
<gene>
    <name evidence="1" type="ORF">EAS64_08640</name>
</gene>
<comment type="caution">
    <text evidence="1">The sequence shown here is derived from an EMBL/GenBank/DDBJ whole genome shotgun (WGS) entry which is preliminary data.</text>
</comment>
<dbReference type="AlphaFoldDB" id="A0A6P2C8I0"/>
<dbReference type="EMBL" id="RPFW01000001">
    <property type="protein sequence ID" value="TVZ07337.1"/>
    <property type="molecule type" value="Genomic_DNA"/>
</dbReference>
<reference evidence="1 2" key="1">
    <citation type="submission" date="2018-11" db="EMBL/GenBank/DDBJ databases">
        <title>Trebonia kvetii gen.nov., sp.nov., a novel acidophilic actinobacterium, and proposal of the new actinobacterial family Treboniaceae fam. nov.</title>
        <authorList>
            <person name="Rapoport D."/>
            <person name="Sagova-Mareckova M."/>
            <person name="Sedlacek I."/>
            <person name="Provaznik J."/>
            <person name="Kralova S."/>
            <person name="Pavlinic D."/>
            <person name="Benes V."/>
            <person name="Kopecky J."/>
        </authorList>
    </citation>
    <scope>NUCLEOTIDE SEQUENCE [LARGE SCALE GENOMIC DNA]</scope>
    <source>
        <strain evidence="1 2">15Tr583</strain>
    </source>
</reference>
<dbReference type="Proteomes" id="UP000460272">
    <property type="component" value="Unassembled WGS sequence"/>
</dbReference>
<accession>A0A6P2C8I0</accession>
<name>A0A6P2C8I0_9ACTN</name>
<proteinExistence type="predicted"/>
<protein>
    <submittedName>
        <fullName evidence="1">Uncharacterized protein</fullName>
    </submittedName>
</protein>
<organism evidence="1 2">
    <name type="scientific">Trebonia kvetii</name>
    <dbReference type="NCBI Taxonomy" id="2480626"/>
    <lineage>
        <taxon>Bacteria</taxon>
        <taxon>Bacillati</taxon>
        <taxon>Actinomycetota</taxon>
        <taxon>Actinomycetes</taxon>
        <taxon>Streptosporangiales</taxon>
        <taxon>Treboniaceae</taxon>
        <taxon>Trebonia</taxon>
    </lineage>
</organism>